<name>A0A927GH91_9BACT</name>
<feature type="signal peptide" evidence="1">
    <location>
        <begin position="1"/>
        <end position="20"/>
    </location>
</feature>
<feature type="chain" id="PRO_5036789651" evidence="1">
    <location>
        <begin position="21"/>
        <end position="309"/>
    </location>
</feature>
<comment type="caution">
    <text evidence="2">The sequence shown here is derived from an EMBL/GenBank/DDBJ whole genome shotgun (WGS) entry which is preliminary data.</text>
</comment>
<evidence type="ECO:0000313" key="3">
    <source>
        <dbReference type="Proteomes" id="UP000653797"/>
    </source>
</evidence>
<evidence type="ECO:0000313" key="2">
    <source>
        <dbReference type="EMBL" id="MBD2757691.1"/>
    </source>
</evidence>
<dbReference type="AlphaFoldDB" id="A0A927GH91"/>
<sequence>MKYFLLLNCFLFIAGSVGFAQVGIGTTNPKATLQVTSANSGVLIPQYATLAQANANSLPTLNATDHKGLMIYIDEADNRGFWFYDGAAFVKVGTPTGVLPIANGGTGATTANAALKALLPDQSGNAGKLLTTNGTNASWQKPASRTRSIILDLGSIDVSAEQNGNPPVKAAIAERANPVIGFSEEGNQQLKTQIPIPADWNGTTPFQVTFYYQSATTSGVFYMLVGGRFRSLNDVISSTNGIPNYGGIFFPFQASSTPNGVMKKTITLSFLPYSANSEVLLLFIQRATGAADSANDYFNLLGIRIDYQD</sequence>
<reference evidence="2" key="1">
    <citation type="submission" date="2020-09" db="EMBL/GenBank/DDBJ databases">
        <authorList>
            <person name="Kim M.K."/>
        </authorList>
    </citation>
    <scope>NUCLEOTIDE SEQUENCE</scope>
    <source>
        <strain evidence="2">BT704</strain>
    </source>
</reference>
<dbReference type="EMBL" id="JACXAA010000028">
    <property type="protein sequence ID" value="MBD2757691.1"/>
    <property type="molecule type" value="Genomic_DNA"/>
</dbReference>
<keyword evidence="3" id="KW-1185">Reference proteome</keyword>
<proteinExistence type="predicted"/>
<keyword evidence="1" id="KW-0732">Signal</keyword>
<evidence type="ECO:0000256" key="1">
    <source>
        <dbReference type="SAM" id="SignalP"/>
    </source>
</evidence>
<dbReference type="Proteomes" id="UP000653797">
    <property type="component" value="Unassembled WGS sequence"/>
</dbReference>
<dbReference type="RefSeq" id="WP_191043315.1">
    <property type="nucleotide sequence ID" value="NZ_JACXAA010000028.1"/>
</dbReference>
<accession>A0A927GH91</accession>
<protein>
    <submittedName>
        <fullName evidence="2">Uncharacterized protein</fullName>
    </submittedName>
</protein>
<organism evidence="2 3">
    <name type="scientific">Spirosoma validum</name>
    <dbReference type="NCBI Taxonomy" id="2771355"/>
    <lineage>
        <taxon>Bacteria</taxon>
        <taxon>Pseudomonadati</taxon>
        <taxon>Bacteroidota</taxon>
        <taxon>Cytophagia</taxon>
        <taxon>Cytophagales</taxon>
        <taxon>Cytophagaceae</taxon>
        <taxon>Spirosoma</taxon>
    </lineage>
</organism>
<gene>
    <name evidence="2" type="ORF">IC230_32775</name>
</gene>